<evidence type="ECO:0000313" key="6">
    <source>
        <dbReference type="Proteomes" id="UP000816034"/>
    </source>
</evidence>
<dbReference type="Proteomes" id="UP000816034">
    <property type="component" value="Unassembled WGS sequence"/>
</dbReference>
<feature type="region of interest" description="Disordered" evidence="3">
    <location>
        <begin position="183"/>
        <end position="234"/>
    </location>
</feature>
<feature type="domain" description="Nuclear speckle splicing regulatory protein 1 N-terminal" evidence="4">
    <location>
        <begin position="136"/>
        <end position="236"/>
    </location>
</feature>
<feature type="compositionally biased region" description="Basic and acidic residues" evidence="3">
    <location>
        <begin position="206"/>
        <end position="234"/>
    </location>
</feature>
<feature type="compositionally biased region" description="Polar residues" evidence="3">
    <location>
        <begin position="191"/>
        <end position="202"/>
    </location>
</feature>
<evidence type="ECO:0000256" key="1">
    <source>
        <dbReference type="ARBA" id="ARBA00010126"/>
    </source>
</evidence>
<dbReference type="RefSeq" id="XP_044548906.1">
    <property type="nucleotide sequence ID" value="XM_044694217.1"/>
</dbReference>
<gene>
    <name evidence="5" type="ORF">C9374_004564</name>
</gene>
<feature type="region of interest" description="Disordered" evidence="3">
    <location>
        <begin position="1"/>
        <end position="84"/>
    </location>
</feature>
<feature type="compositionally biased region" description="Basic and acidic residues" evidence="3">
    <location>
        <begin position="284"/>
        <end position="294"/>
    </location>
</feature>
<organism evidence="5 6">
    <name type="scientific">Naegleria lovaniensis</name>
    <name type="common">Amoeba</name>
    <dbReference type="NCBI Taxonomy" id="51637"/>
    <lineage>
        <taxon>Eukaryota</taxon>
        <taxon>Discoba</taxon>
        <taxon>Heterolobosea</taxon>
        <taxon>Tetramitia</taxon>
        <taxon>Eutetramitia</taxon>
        <taxon>Vahlkampfiidae</taxon>
        <taxon>Naegleria</taxon>
    </lineage>
</organism>
<accession>A0AA88GRX8</accession>
<comment type="caution">
    <text evidence="5">The sequence shown here is derived from an EMBL/GenBank/DDBJ whole genome shotgun (WGS) entry which is preliminary data.</text>
</comment>
<dbReference type="GO" id="GO:0000381">
    <property type="term" value="P:regulation of alternative mRNA splicing, via spliceosome"/>
    <property type="evidence" value="ECO:0007669"/>
    <property type="project" value="InterPro"/>
</dbReference>
<dbReference type="GeneID" id="68097019"/>
<dbReference type="EMBL" id="PYSW02000021">
    <property type="protein sequence ID" value="KAG2383227.1"/>
    <property type="molecule type" value="Genomic_DNA"/>
</dbReference>
<feature type="compositionally biased region" description="Polar residues" evidence="3">
    <location>
        <begin position="247"/>
        <end position="263"/>
    </location>
</feature>
<evidence type="ECO:0000256" key="2">
    <source>
        <dbReference type="ARBA" id="ARBA00023054"/>
    </source>
</evidence>
<dbReference type="PANTHER" id="PTHR30060:SF0">
    <property type="entry name" value="COILED-COIL PROTEIN (DUF2040)-RELATED"/>
    <property type="match status" value="1"/>
</dbReference>
<keyword evidence="2" id="KW-0175">Coiled coil</keyword>
<feature type="compositionally biased region" description="Polar residues" evidence="3">
    <location>
        <begin position="328"/>
        <end position="339"/>
    </location>
</feature>
<evidence type="ECO:0000259" key="4">
    <source>
        <dbReference type="Pfam" id="PF09745"/>
    </source>
</evidence>
<dbReference type="InterPro" id="IPR018612">
    <property type="entry name" value="NSRP1_N"/>
</dbReference>
<evidence type="ECO:0000313" key="5">
    <source>
        <dbReference type="EMBL" id="KAG2383227.1"/>
    </source>
</evidence>
<sequence>MNFSLPSTKNKPSSTTSISIQLGSKKQQASNFNEKKASDTNKDQKIESLFSEQDEEEEITPSSKSSLKQHQSKSKSSSAMTQSLLYQKIQHEKKLKSTVETSQFTSLQDIDQWELDHEQMHQLEEDQKSNELLIENAFENMKNVISKTFTQKLSENDSKPQESKYIANLVKLAEERKKEKELAQIRRMQKEASSTNHTSNAVFVTEEYKQKLKEQERWVEEQSRQKEEESKKDVTKIGMGNFYKSLLTRNDNVNIKDSSTSPSTERKEYEEISISSASTSNDEIANRQHTELKRGMKRKQQATSNDEIPKSTATTTTVVTNLEMNDLSVEQKNNHNQKL</sequence>
<dbReference type="AlphaFoldDB" id="A0AA88GRX8"/>
<comment type="similarity">
    <text evidence="1">Belongs to the NSRP1 family.</text>
</comment>
<proteinExistence type="inferred from homology"/>
<protein>
    <recommendedName>
        <fullName evidence="4">Nuclear speckle splicing regulatory protein 1 N-terminal domain-containing protein</fullName>
    </recommendedName>
</protein>
<dbReference type="PANTHER" id="PTHR30060">
    <property type="entry name" value="INNER MEMBRANE PROTEIN"/>
    <property type="match status" value="1"/>
</dbReference>
<feature type="compositionally biased region" description="Low complexity" evidence="3">
    <location>
        <begin position="1"/>
        <end position="20"/>
    </location>
</feature>
<name>A0AA88GRX8_NAELO</name>
<feature type="compositionally biased region" description="Polar residues" evidence="3">
    <location>
        <begin position="21"/>
        <end position="32"/>
    </location>
</feature>
<feature type="compositionally biased region" description="Polar residues" evidence="3">
    <location>
        <begin position="273"/>
        <end position="283"/>
    </location>
</feature>
<feature type="compositionally biased region" description="Low complexity" evidence="3">
    <location>
        <begin position="62"/>
        <end position="84"/>
    </location>
</feature>
<reference evidence="5 6" key="1">
    <citation type="journal article" date="2018" name="BMC Genomics">
        <title>The genome of Naegleria lovaniensis, the basis for a comparative approach to unravel pathogenicity factors of the human pathogenic amoeba N. fowleri.</title>
        <authorList>
            <person name="Liechti N."/>
            <person name="Schurch N."/>
            <person name="Bruggmann R."/>
            <person name="Wittwer M."/>
        </authorList>
    </citation>
    <scope>NUCLEOTIDE SEQUENCE [LARGE SCALE GENOMIC DNA]</scope>
    <source>
        <strain evidence="5 6">ATCC 30569</strain>
    </source>
</reference>
<feature type="region of interest" description="Disordered" evidence="3">
    <location>
        <begin position="247"/>
        <end position="339"/>
    </location>
</feature>
<feature type="compositionally biased region" description="Basic and acidic residues" evidence="3">
    <location>
        <begin position="33"/>
        <end position="46"/>
    </location>
</feature>
<dbReference type="Pfam" id="PF09745">
    <property type="entry name" value="NSRP1_N"/>
    <property type="match status" value="1"/>
</dbReference>
<keyword evidence="6" id="KW-1185">Reference proteome</keyword>
<evidence type="ECO:0000256" key="3">
    <source>
        <dbReference type="SAM" id="MobiDB-lite"/>
    </source>
</evidence>